<feature type="domain" description="Glycosyltransferase 2-like" evidence="1">
    <location>
        <begin position="4"/>
        <end position="160"/>
    </location>
</feature>
<protein>
    <submittedName>
        <fullName evidence="2">Glycosyltransferase family 2 protein</fullName>
    </submittedName>
</protein>
<proteinExistence type="predicted"/>
<dbReference type="AlphaFoldDB" id="A0A4V1M5W3"/>
<evidence type="ECO:0000313" key="3">
    <source>
        <dbReference type="Proteomes" id="UP000290218"/>
    </source>
</evidence>
<dbReference type="InterPro" id="IPR029044">
    <property type="entry name" value="Nucleotide-diphossugar_trans"/>
</dbReference>
<dbReference type="SUPFAM" id="SSF53448">
    <property type="entry name" value="Nucleotide-diphospho-sugar transferases"/>
    <property type="match status" value="1"/>
</dbReference>
<dbReference type="Pfam" id="PF00535">
    <property type="entry name" value="Glycos_transf_2"/>
    <property type="match status" value="1"/>
</dbReference>
<keyword evidence="2" id="KW-0808">Transferase</keyword>
<dbReference type="InterPro" id="IPR001173">
    <property type="entry name" value="Glyco_trans_2-like"/>
</dbReference>
<sequence>MHEILMITFKRAVFTRVALGRLLESCDDQMRVWVWHNGDHAETLEVVRSFQGHPRFHKLHVSPENVKLRAPTNWFWANSEGEYLSKVDDDCLLPDGWGATLRSALAAEPKLGVIGCWRFYDEDFMPEVAGKKIRTFAGGHRIMTHGFVQGSGHVLKREIYRQLGPIREGESFTGYCIRAAYHGWINGWYFPFIHEDHMDDARSPHYPIKTDADFQKNLSLSQINFGVKSLHDWQRFGRVLARHLQADIIDPRDHFGWRGWLNKIGNLFSRKRNFLEEHAHLIQPVTPPGQLSSIGGRQPR</sequence>
<name>A0A4V1M5W3_9BACT</name>
<dbReference type="EMBL" id="SDHX01000002">
    <property type="protein sequence ID" value="RXK52916.1"/>
    <property type="molecule type" value="Genomic_DNA"/>
</dbReference>
<comment type="caution">
    <text evidence="2">The sequence shown here is derived from an EMBL/GenBank/DDBJ whole genome shotgun (WGS) entry which is preliminary data.</text>
</comment>
<reference evidence="2 3" key="1">
    <citation type="submission" date="2019-01" db="EMBL/GenBank/DDBJ databases">
        <title>Lacunisphaera sp. strain TWA-58.</title>
        <authorList>
            <person name="Chen W.-M."/>
        </authorList>
    </citation>
    <scope>NUCLEOTIDE SEQUENCE [LARGE SCALE GENOMIC DNA]</scope>
    <source>
        <strain evidence="2 3">TWA-58</strain>
    </source>
</reference>
<dbReference type="Gene3D" id="3.90.550.10">
    <property type="entry name" value="Spore Coat Polysaccharide Biosynthesis Protein SpsA, Chain A"/>
    <property type="match status" value="1"/>
</dbReference>
<evidence type="ECO:0000313" key="2">
    <source>
        <dbReference type="EMBL" id="RXK52916.1"/>
    </source>
</evidence>
<dbReference type="RefSeq" id="WP_129048506.1">
    <property type="nucleotide sequence ID" value="NZ_SDHX01000002.1"/>
</dbReference>
<accession>A0A4V1M5W3</accession>
<dbReference type="OrthoDB" id="549701at2"/>
<gene>
    <name evidence="2" type="ORF">ESB00_14485</name>
</gene>
<dbReference type="CDD" id="cd00761">
    <property type="entry name" value="Glyco_tranf_GTA_type"/>
    <property type="match status" value="1"/>
</dbReference>
<evidence type="ECO:0000259" key="1">
    <source>
        <dbReference type="Pfam" id="PF00535"/>
    </source>
</evidence>
<dbReference type="Proteomes" id="UP000290218">
    <property type="component" value="Unassembled WGS sequence"/>
</dbReference>
<organism evidence="2 3">
    <name type="scientific">Oleiharenicola lentus</name>
    <dbReference type="NCBI Taxonomy" id="2508720"/>
    <lineage>
        <taxon>Bacteria</taxon>
        <taxon>Pseudomonadati</taxon>
        <taxon>Verrucomicrobiota</taxon>
        <taxon>Opitutia</taxon>
        <taxon>Opitutales</taxon>
        <taxon>Opitutaceae</taxon>
        <taxon>Oleiharenicola</taxon>
    </lineage>
</organism>
<keyword evidence="3" id="KW-1185">Reference proteome</keyword>
<dbReference type="GO" id="GO:0016740">
    <property type="term" value="F:transferase activity"/>
    <property type="evidence" value="ECO:0007669"/>
    <property type="project" value="UniProtKB-KW"/>
</dbReference>